<evidence type="ECO:0008006" key="4">
    <source>
        <dbReference type="Google" id="ProtNLM"/>
    </source>
</evidence>
<feature type="chain" id="PRO_5046336070" description="PEP-CTERM protein-sorting domain-containing protein" evidence="1">
    <location>
        <begin position="28"/>
        <end position="268"/>
    </location>
</feature>
<accession>A0ABN1L4F4</accession>
<organism evidence="2 3">
    <name type="scientific">Colwellia asteriadis</name>
    <dbReference type="NCBI Taxonomy" id="517723"/>
    <lineage>
        <taxon>Bacteria</taxon>
        <taxon>Pseudomonadati</taxon>
        <taxon>Pseudomonadota</taxon>
        <taxon>Gammaproteobacteria</taxon>
        <taxon>Alteromonadales</taxon>
        <taxon>Colwelliaceae</taxon>
        <taxon>Colwellia</taxon>
    </lineage>
</organism>
<gene>
    <name evidence="2" type="ORF">GCM10009111_09030</name>
</gene>
<feature type="signal peptide" evidence="1">
    <location>
        <begin position="1"/>
        <end position="27"/>
    </location>
</feature>
<dbReference type="EMBL" id="BAAAFA010000002">
    <property type="protein sequence ID" value="GAA0813522.1"/>
    <property type="molecule type" value="Genomic_DNA"/>
</dbReference>
<dbReference type="NCBIfam" id="NF038132">
    <property type="entry name" value="PEP_NF038132"/>
    <property type="match status" value="1"/>
</dbReference>
<dbReference type="RefSeq" id="WP_343815477.1">
    <property type="nucleotide sequence ID" value="NZ_BAAAFA010000002.1"/>
</dbReference>
<protein>
    <recommendedName>
        <fullName evidence="4">PEP-CTERM protein-sorting domain-containing protein</fullName>
    </recommendedName>
</protein>
<reference evidence="2 3" key="1">
    <citation type="journal article" date="2019" name="Int. J. Syst. Evol. Microbiol.">
        <title>The Global Catalogue of Microorganisms (GCM) 10K type strain sequencing project: providing services to taxonomists for standard genome sequencing and annotation.</title>
        <authorList>
            <consortium name="The Broad Institute Genomics Platform"/>
            <consortium name="The Broad Institute Genome Sequencing Center for Infectious Disease"/>
            <person name="Wu L."/>
            <person name="Ma J."/>
        </authorList>
    </citation>
    <scope>NUCLEOTIDE SEQUENCE [LARGE SCALE GENOMIC DNA]</scope>
    <source>
        <strain evidence="2 3">JCM 15608</strain>
    </source>
</reference>
<name>A0ABN1L4F4_9GAMM</name>
<keyword evidence="1" id="KW-0732">Signal</keyword>
<comment type="caution">
    <text evidence="2">The sequence shown here is derived from an EMBL/GenBank/DDBJ whole genome shotgun (WGS) entry which is preliminary data.</text>
</comment>
<evidence type="ECO:0000256" key="1">
    <source>
        <dbReference type="SAM" id="SignalP"/>
    </source>
</evidence>
<evidence type="ECO:0000313" key="2">
    <source>
        <dbReference type="EMBL" id="GAA0813522.1"/>
    </source>
</evidence>
<dbReference type="Proteomes" id="UP001500021">
    <property type="component" value="Unassembled WGS sequence"/>
</dbReference>
<sequence>MYTKFFNKPKYLLGALIPAIFSFNVSATVIDNTFDGGIPANWGCTGNCGVAGADGVVTAAPTGANNYGWVSTDNGVNGVGLDGLVGTDGSVLTSNLFAANAGDDLEFFFNYVTSDGAGYADYAWARLLDESLNQVAMLFTARTKESGNIVPGIGMPAPEATLSPGSVEIIAGAPSWSVLGSDSNSCFSSGCGYTGWVQSNYSILTAGSYYLEFGVTNWTDTAHDSGLAFDGITIAGVAIDPVAVPEPAGVALFSLALLGLARIKRNRV</sequence>
<evidence type="ECO:0000313" key="3">
    <source>
        <dbReference type="Proteomes" id="UP001500021"/>
    </source>
</evidence>
<keyword evidence="3" id="KW-1185">Reference proteome</keyword>
<proteinExistence type="predicted"/>
<dbReference type="InterPro" id="IPR013424">
    <property type="entry name" value="Ice-binding_C"/>
</dbReference>
<dbReference type="NCBIfam" id="TIGR02595">
    <property type="entry name" value="PEP_CTERM"/>
    <property type="match status" value="1"/>
</dbReference>